<dbReference type="Gene3D" id="3.40.50.150">
    <property type="entry name" value="Vaccinia Virus protein VP39"/>
    <property type="match status" value="1"/>
</dbReference>
<dbReference type="HOGENOM" id="CLU_148458_0_0_2"/>
<dbReference type="HAMAP" id="MF_00341">
    <property type="entry name" value="UPF0146"/>
    <property type="match status" value="1"/>
</dbReference>
<evidence type="ECO:0000256" key="1">
    <source>
        <dbReference type="ARBA" id="ARBA00006969"/>
    </source>
</evidence>
<dbReference type="InParanoid" id="D7DS04"/>
<reference evidence="3 4" key="1">
    <citation type="submission" date="2010-05" db="EMBL/GenBank/DDBJ databases">
        <title>Complete sequence of Methanococcus voltae A3.</title>
        <authorList>
            <consortium name="US DOE Joint Genome Institute"/>
            <person name="Lucas S."/>
            <person name="Copeland A."/>
            <person name="Lapidus A."/>
            <person name="Cheng J.-F."/>
            <person name="Bruce D."/>
            <person name="Goodwin L."/>
            <person name="Pitluck S."/>
            <person name="Lowry S."/>
            <person name="Clum A."/>
            <person name="Land M."/>
            <person name="Hauser L."/>
            <person name="Kyrpides N."/>
            <person name="Mikhailova N."/>
            <person name="Whitman W.B."/>
            <person name="Woyke T."/>
        </authorList>
    </citation>
    <scope>NUCLEOTIDE SEQUENCE [LARGE SCALE GENOMIC DNA]</scope>
    <source>
        <strain evidence="4">ATCC BAA-1334 / A3</strain>
    </source>
</reference>
<dbReference type="Proteomes" id="UP000007722">
    <property type="component" value="Chromosome"/>
</dbReference>
<proteinExistence type="inferred from homology"/>
<dbReference type="InterPro" id="IPR005353">
    <property type="entry name" value="UPF0146"/>
</dbReference>
<organism evidence="3 4">
    <name type="scientific">Methanococcus voltae (strain ATCC BAA-1334 / A3)</name>
    <dbReference type="NCBI Taxonomy" id="456320"/>
    <lineage>
        <taxon>Archaea</taxon>
        <taxon>Methanobacteriati</taxon>
        <taxon>Methanobacteriota</taxon>
        <taxon>Methanomada group</taxon>
        <taxon>Methanococci</taxon>
        <taxon>Methanococcales</taxon>
        <taxon>Methanococcaceae</taxon>
        <taxon>Methanococcus</taxon>
    </lineage>
</organism>
<dbReference type="SUPFAM" id="SSF53335">
    <property type="entry name" value="S-adenosyl-L-methionine-dependent methyltransferases"/>
    <property type="match status" value="1"/>
</dbReference>
<dbReference type="eggNOG" id="arCOG04385">
    <property type="taxonomic scope" value="Archaea"/>
</dbReference>
<sequence>MIIKEFKEEKFKLVKPLYNYILDNYLLENPDLQILELGVGFYFEMALKLKQNNYNITVMDFNQEAVLNANYLGLDAFKDDLFNPNLKLYDSYDLMYSVRPPRDLQNDIARIAKLNDCNLIIQPLSNETALESLKPVCYNGKILCKL</sequence>
<evidence type="ECO:0000256" key="2">
    <source>
        <dbReference type="HAMAP-Rule" id="MF_00341"/>
    </source>
</evidence>
<name>D7DS04_METV3</name>
<gene>
    <name evidence="3" type="ordered locus">Mvol_0254</name>
</gene>
<dbReference type="EMBL" id="CP002057">
    <property type="protein sequence ID" value="ADI35914.1"/>
    <property type="molecule type" value="Genomic_DNA"/>
</dbReference>
<evidence type="ECO:0000313" key="3">
    <source>
        <dbReference type="EMBL" id="ADI35914.1"/>
    </source>
</evidence>
<evidence type="ECO:0000313" key="4">
    <source>
        <dbReference type="Proteomes" id="UP000007722"/>
    </source>
</evidence>
<keyword evidence="4" id="KW-1185">Reference proteome</keyword>
<dbReference type="AlphaFoldDB" id="D7DS04"/>
<dbReference type="KEGG" id="mvo:Mvol_0254"/>
<dbReference type="InterPro" id="IPR029063">
    <property type="entry name" value="SAM-dependent_MTases_sf"/>
</dbReference>
<comment type="similarity">
    <text evidence="1 2">Belongs to the UPF0146 family.</text>
</comment>
<dbReference type="OrthoDB" id="59816at2157"/>
<dbReference type="Pfam" id="PF03686">
    <property type="entry name" value="UPF0146"/>
    <property type="match status" value="1"/>
</dbReference>
<protein>
    <recommendedName>
        <fullName evidence="2">UPF0146 protein Mvol_0254</fullName>
    </recommendedName>
</protein>
<accession>D7DS04</accession>